<dbReference type="OrthoDB" id="7781003at2"/>
<accession>A0A1H8NML2</accession>
<gene>
    <name evidence="1" type="ORF">SAMN04489859_10658</name>
</gene>
<organism evidence="1 2">
    <name type="scientific">Paracoccus alcaliphilus</name>
    <dbReference type="NCBI Taxonomy" id="34002"/>
    <lineage>
        <taxon>Bacteria</taxon>
        <taxon>Pseudomonadati</taxon>
        <taxon>Pseudomonadota</taxon>
        <taxon>Alphaproteobacteria</taxon>
        <taxon>Rhodobacterales</taxon>
        <taxon>Paracoccaceae</taxon>
        <taxon>Paracoccus</taxon>
    </lineage>
</organism>
<evidence type="ECO:0000313" key="1">
    <source>
        <dbReference type="EMBL" id="SEO30816.1"/>
    </source>
</evidence>
<dbReference type="AlphaFoldDB" id="A0A1H8NML2"/>
<dbReference type="EMBL" id="FODE01000065">
    <property type="protein sequence ID" value="SEO30816.1"/>
    <property type="molecule type" value="Genomic_DNA"/>
</dbReference>
<dbReference type="Proteomes" id="UP000199054">
    <property type="component" value="Unassembled WGS sequence"/>
</dbReference>
<evidence type="ECO:0000313" key="2">
    <source>
        <dbReference type="Proteomes" id="UP000199054"/>
    </source>
</evidence>
<sequence length="68" mass="7106">MTTTYHYTAKRKADGVIIKTDTIMDPGDQGMGMAAAAVRSALASSHPAAVDLEPDDIDIEMSVVLPGS</sequence>
<reference evidence="1 2" key="1">
    <citation type="submission" date="2016-10" db="EMBL/GenBank/DDBJ databases">
        <authorList>
            <person name="de Groot N.N."/>
        </authorList>
    </citation>
    <scope>NUCLEOTIDE SEQUENCE [LARGE SCALE GENOMIC DNA]</scope>
    <source>
        <strain evidence="1 2">DSM 8512</strain>
    </source>
</reference>
<dbReference type="RefSeq" id="WP_139208281.1">
    <property type="nucleotide sequence ID" value="NZ_CP067124.1"/>
</dbReference>
<name>A0A1H8NML2_9RHOB</name>
<proteinExistence type="predicted"/>
<keyword evidence="2" id="KW-1185">Reference proteome</keyword>
<protein>
    <submittedName>
        <fullName evidence="1">Uncharacterized protein</fullName>
    </submittedName>
</protein>